<sequence length="213" mass="22471">MNNRGSRDERWMATRRALHAVAESVIAGPQYRTAGTIRLRVTPGGFGGLVAPLRVEGAELVWPDGRVPLAGTCRQLADAAGVPVGPPEGLYADGSGVGPDEPVVVDADMAADLADWFARGEQALRWFGDPVLWPEHFDLGVAADRVNYGISPGDAAHPAPYAYVGPWEPRRGPFWNAPFGALRPAAELPDADALGAFLAEGRAAAERDPVATG</sequence>
<gene>
    <name evidence="1" type="ORF">GCM10023215_21530</name>
</gene>
<evidence type="ECO:0000313" key="1">
    <source>
        <dbReference type="EMBL" id="GAA4685890.1"/>
    </source>
</evidence>
<accession>A0ABP8WB26</accession>
<dbReference type="Proteomes" id="UP001500325">
    <property type="component" value="Unassembled WGS sequence"/>
</dbReference>
<keyword evidence="2" id="KW-1185">Reference proteome</keyword>
<proteinExistence type="predicted"/>
<name>A0ABP8WB26_9PSEU</name>
<dbReference type="EMBL" id="BAABIC010000006">
    <property type="protein sequence ID" value="GAA4685890.1"/>
    <property type="molecule type" value="Genomic_DNA"/>
</dbReference>
<organism evidence="1 2">
    <name type="scientific">Pseudonocardia yuanmonensis</name>
    <dbReference type="NCBI Taxonomy" id="1095914"/>
    <lineage>
        <taxon>Bacteria</taxon>
        <taxon>Bacillati</taxon>
        <taxon>Actinomycetota</taxon>
        <taxon>Actinomycetes</taxon>
        <taxon>Pseudonocardiales</taxon>
        <taxon>Pseudonocardiaceae</taxon>
        <taxon>Pseudonocardia</taxon>
    </lineage>
</organism>
<evidence type="ECO:0000313" key="2">
    <source>
        <dbReference type="Proteomes" id="UP001500325"/>
    </source>
</evidence>
<protein>
    <submittedName>
        <fullName evidence="1">Uncharacterized protein</fullName>
    </submittedName>
</protein>
<reference evidence="2" key="1">
    <citation type="journal article" date="2019" name="Int. J. Syst. Evol. Microbiol.">
        <title>The Global Catalogue of Microorganisms (GCM) 10K type strain sequencing project: providing services to taxonomists for standard genome sequencing and annotation.</title>
        <authorList>
            <consortium name="The Broad Institute Genomics Platform"/>
            <consortium name="The Broad Institute Genome Sequencing Center for Infectious Disease"/>
            <person name="Wu L."/>
            <person name="Ma J."/>
        </authorList>
    </citation>
    <scope>NUCLEOTIDE SEQUENCE [LARGE SCALE GENOMIC DNA]</scope>
    <source>
        <strain evidence="2">JCM 18055</strain>
    </source>
</reference>
<comment type="caution">
    <text evidence="1">The sequence shown here is derived from an EMBL/GenBank/DDBJ whole genome shotgun (WGS) entry which is preliminary data.</text>
</comment>